<dbReference type="Proteomes" id="UP001595526">
    <property type="component" value="Unassembled WGS sequence"/>
</dbReference>
<dbReference type="Gene3D" id="2.170.130.10">
    <property type="entry name" value="TonB-dependent receptor, plug domain"/>
    <property type="match status" value="1"/>
</dbReference>
<keyword evidence="3 7" id="KW-1134">Transmembrane beta strand</keyword>
<dbReference type="Gene3D" id="2.60.40.1120">
    <property type="entry name" value="Carboxypeptidase-like, regulatory domain"/>
    <property type="match status" value="1"/>
</dbReference>
<keyword evidence="4 7" id="KW-0812">Transmembrane</keyword>
<evidence type="ECO:0000256" key="6">
    <source>
        <dbReference type="ARBA" id="ARBA00023237"/>
    </source>
</evidence>
<dbReference type="SUPFAM" id="SSF56935">
    <property type="entry name" value="Porins"/>
    <property type="match status" value="1"/>
</dbReference>
<dbReference type="InterPro" id="IPR023997">
    <property type="entry name" value="TonB-dep_OMP_SusC/RagA_CS"/>
</dbReference>
<evidence type="ECO:0000256" key="7">
    <source>
        <dbReference type="PROSITE-ProRule" id="PRU01360"/>
    </source>
</evidence>
<dbReference type="RefSeq" id="WP_379023434.1">
    <property type="nucleotide sequence ID" value="NZ_JBHRTA010000038.1"/>
</dbReference>
<feature type="domain" description="TonB-dependent receptor plug" evidence="9">
    <location>
        <begin position="110"/>
        <end position="237"/>
    </location>
</feature>
<dbReference type="Pfam" id="PF13715">
    <property type="entry name" value="CarbopepD_reg_2"/>
    <property type="match status" value="1"/>
</dbReference>
<protein>
    <submittedName>
        <fullName evidence="10">SusC/RagA family TonB-linked outer membrane protein</fullName>
    </submittedName>
</protein>
<dbReference type="InterPro" id="IPR037066">
    <property type="entry name" value="Plug_dom_sf"/>
</dbReference>
<dbReference type="InterPro" id="IPR012910">
    <property type="entry name" value="Plug_dom"/>
</dbReference>
<proteinExistence type="inferred from homology"/>
<dbReference type="InterPro" id="IPR036942">
    <property type="entry name" value="Beta-barrel_TonB_sf"/>
</dbReference>
<dbReference type="NCBIfam" id="TIGR04057">
    <property type="entry name" value="SusC_RagA_signa"/>
    <property type="match status" value="1"/>
</dbReference>
<dbReference type="Gene3D" id="2.40.170.20">
    <property type="entry name" value="TonB-dependent receptor, beta-barrel domain"/>
    <property type="match status" value="1"/>
</dbReference>
<dbReference type="Pfam" id="PF07715">
    <property type="entry name" value="Plug"/>
    <property type="match status" value="1"/>
</dbReference>
<organism evidence="10 11">
    <name type="scientific">Parapedobacter deserti</name>
    <dbReference type="NCBI Taxonomy" id="1912957"/>
    <lineage>
        <taxon>Bacteria</taxon>
        <taxon>Pseudomonadati</taxon>
        <taxon>Bacteroidota</taxon>
        <taxon>Sphingobacteriia</taxon>
        <taxon>Sphingobacteriales</taxon>
        <taxon>Sphingobacteriaceae</taxon>
        <taxon>Parapedobacter</taxon>
    </lineage>
</organism>
<comment type="subcellular location">
    <subcellularLocation>
        <location evidence="1 7">Cell outer membrane</location>
        <topology evidence="1 7">Multi-pass membrane protein</topology>
    </subcellularLocation>
</comment>
<feature type="signal peptide" evidence="8">
    <location>
        <begin position="1"/>
        <end position="19"/>
    </location>
</feature>
<sequence length="1053" mass="115806">MRQTLLLLLYSLFSLPILAQTVTGTVKDVDGQPLASATVAVRGTNIAVQTNDQGQFSIQADRGTTLETTLVGFEKQVVVVQGQSAIEIVLTETLSSLDEVVIIGYQSVSKKKNTAAISSISGKELANIPAASFDMLLQGRLAGVNVQNFTGMPGGAPTVNVRGTTGVSSNYEPGTILNNPLYVVDGVPQPAEQYNSVNTGTGTNYLAGLNPNDIESVDVLRDASAAAIYGSRAANGVIMITTKKGRSTEPTVMVNGYTGIVMRPELRDVTLGAAERRQKMEIIERQVAYNNRANLPFLLTDSLNPAFNGNTNWQDLFYQLGKINNGDLSLSGGGSGGMSYRFSAGYYDEEGIIKATGFKRFSSRLNLVSRAAKEKLMINPIIAFTRTDRARGNGEGLSPLERNLGLGISPLNVGAGNMPSSLINLSDSKRELILGVYDENLDKNINNQLALTLNLDYAFSPHLRFTSQTSYTNNGARRDYNRPSALNGNVGNLAFTFSSAQENWLSSNYLTYNNMIGKHSLSALLGQDIQTDRYQTTQAWGNLGSSDQIKVVQGFLQNNIGAGSDYQAWGLLSYYARFSYDFDSRYLFSGSLRSDGSSRFGEDSKWGWFPAFSVGWLLSEEDFLKDSEGISMLKIRGSYGTSGSLPRENYLQYNLYNVNAGSYSGSGATSYNGVVSTLPNFHNGVAQRGLTWEKSRSWNIGADIDLFQGKYSFSADIYNRETTAQLFSVELPVTTGYDLALTNSIGIRNAGFEVIINANPLNRTSPVRWMTNFNLSYNRNAIMNLPNGGRDLVLSGDRFDKSHILSVGSPINTFYLLQTLGVYGSRADVPINPYTGERFRNNNGLYDAGDFYFADLDGDYFIDVFNSGINPDKLPIGDPNPKWTGGWTNTFSYRNFSLTVFLNYTLDRDVLNLFESDAFSNSTAGSAMSNFAYFSIPDLSKYNIWRADGDEATYAKMDLGSYRYYYTSAQTFFLESGSYVRLKNIIGSYEVNQAFLSRMGLGRLRIYGIVDNAYMWQKSRKLPDAEAVNQYGEYNGGGYPIPRKYTLGLELTF</sequence>
<evidence type="ECO:0000256" key="8">
    <source>
        <dbReference type="SAM" id="SignalP"/>
    </source>
</evidence>
<keyword evidence="5 7" id="KW-0472">Membrane</keyword>
<comment type="caution">
    <text evidence="10">The sequence shown here is derived from an EMBL/GenBank/DDBJ whole genome shotgun (WGS) entry which is preliminary data.</text>
</comment>
<evidence type="ECO:0000313" key="11">
    <source>
        <dbReference type="Proteomes" id="UP001595526"/>
    </source>
</evidence>
<name>A0ABV7JP72_9SPHI</name>
<evidence type="ECO:0000256" key="1">
    <source>
        <dbReference type="ARBA" id="ARBA00004571"/>
    </source>
</evidence>
<keyword evidence="8" id="KW-0732">Signal</keyword>
<reference evidence="11" key="1">
    <citation type="journal article" date="2019" name="Int. J. Syst. Evol. Microbiol.">
        <title>The Global Catalogue of Microorganisms (GCM) 10K type strain sequencing project: providing services to taxonomists for standard genome sequencing and annotation.</title>
        <authorList>
            <consortium name="The Broad Institute Genomics Platform"/>
            <consortium name="The Broad Institute Genome Sequencing Center for Infectious Disease"/>
            <person name="Wu L."/>
            <person name="Ma J."/>
        </authorList>
    </citation>
    <scope>NUCLEOTIDE SEQUENCE [LARGE SCALE GENOMIC DNA]</scope>
    <source>
        <strain evidence="11">KCTC 52416</strain>
    </source>
</reference>
<evidence type="ECO:0000256" key="3">
    <source>
        <dbReference type="ARBA" id="ARBA00022452"/>
    </source>
</evidence>
<dbReference type="PROSITE" id="PS52016">
    <property type="entry name" value="TONB_DEPENDENT_REC_3"/>
    <property type="match status" value="1"/>
</dbReference>
<keyword evidence="6 7" id="KW-0998">Cell outer membrane</keyword>
<dbReference type="InterPro" id="IPR039426">
    <property type="entry name" value="TonB-dep_rcpt-like"/>
</dbReference>
<evidence type="ECO:0000256" key="5">
    <source>
        <dbReference type="ARBA" id="ARBA00023136"/>
    </source>
</evidence>
<comment type="similarity">
    <text evidence="7">Belongs to the TonB-dependent receptor family.</text>
</comment>
<gene>
    <name evidence="10" type="ORF">ACFOET_13380</name>
</gene>
<dbReference type="InterPro" id="IPR008969">
    <property type="entry name" value="CarboxyPept-like_regulatory"/>
</dbReference>
<evidence type="ECO:0000313" key="10">
    <source>
        <dbReference type="EMBL" id="MFC3198611.1"/>
    </source>
</evidence>
<dbReference type="EMBL" id="JBHRTA010000038">
    <property type="protein sequence ID" value="MFC3198611.1"/>
    <property type="molecule type" value="Genomic_DNA"/>
</dbReference>
<keyword evidence="11" id="KW-1185">Reference proteome</keyword>
<dbReference type="NCBIfam" id="TIGR04056">
    <property type="entry name" value="OMP_RagA_SusC"/>
    <property type="match status" value="1"/>
</dbReference>
<evidence type="ECO:0000259" key="9">
    <source>
        <dbReference type="Pfam" id="PF07715"/>
    </source>
</evidence>
<dbReference type="SUPFAM" id="SSF49464">
    <property type="entry name" value="Carboxypeptidase regulatory domain-like"/>
    <property type="match status" value="1"/>
</dbReference>
<evidence type="ECO:0000256" key="2">
    <source>
        <dbReference type="ARBA" id="ARBA00022448"/>
    </source>
</evidence>
<keyword evidence="2 7" id="KW-0813">Transport</keyword>
<dbReference type="InterPro" id="IPR023996">
    <property type="entry name" value="TonB-dep_OMP_SusC/RagA"/>
</dbReference>
<evidence type="ECO:0000256" key="4">
    <source>
        <dbReference type="ARBA" id="ARBA00022692"/>
    </source>
</evidence>
<feature type="chain" id="PRO_5046516319" evidence="8">
    <location>
        <begin position="20"/>
        <end position="1053"/>
    </location>
</feature>
<accession>A0ABV7JP72</accession>